<dbReference type="Proteomes" id="UP000032142">
    <property type="component" value="Unassembled WGS sequence"/>
</dbReference>
<evidence type="ECO:0000313" key="1">
    <source>
        <dbReference type="EMBL" id="KHG14484.1"/>
    </source>
</evidence>
<protein>
    <submittedName>
        <fullName evidence="1">Uncharacterized protein</fullName>
    </submittedName>
</protein>
<proteinExistence type="predicted"/>
<keyword evidence="2" id="KW-1185">Reference proteome</keyword>
<accession>A0A0B0NRP1</accession>
<organism evidence="1 2">
    <name type="scientific">Gossypium arboreum</name>
    <name type="common">Tree cotton</name>
    <name type="synonym">Gossypium nanking</name>
    <dbReference type="NCBI Taxonomy" id="29729"/>
    <lineage>
        <taxon>Eukaryota</taxon>
        <taxon>Viridiplantae</taxon>
        <taxon>Streptophyta</taxon>
        <taxon>Embryophyta</taxon>
        <taxon>Tracheophyta</taxon>
        <taxon>Spermatophyta</taxon>
        <taxon>Magnoliopsida</taxon>
        <taxon>eudicotyledons</taxon>
        <taxon>Gunneridae</taxon>
        <taxon>Pentapetalae</taxon>
        <taxon>rosids</taxon>
        <taxon>malvids</taxon>
        <taxon>Malvales</taxon>
        <taxon>Malvaceae</taxon>
        <taxon>Malvoideae</taxon>
        <taxon>Gossypium</taxon>
    </lineage>
</organism>
<gene>
    <name evidence="1" type="ORF">F383_17638</name>
</gene>
<evidence type="ECO:0000313" key="2">
    <source>
        <dbReference type="Proteomes" id="UP000032142"/>
    </source>
</evidence>
<dbReference type="EMBL" id="KN401676">
    <property type="protein sequence ID" value="KHG14484.1"/>
    <property type="molecule type" value="Genomic_DNA"/>
</dbReference>
<sequence length="8" mass="1092">MWALTWRE</sequence>
<reference evidence="2" key="1">
    <citation type="submission" date="2014-09" db="EMBL/GenBank/DDBJ databases">
        <authorList>
            <person name="Mudge J."/>
            <person name="Ramaraj T."/>
            <person name="Lindquist I.E."/>
            <person name="Bharti A.K."/>
            <person name="Sundararajan A."/>
            <person name="Cameron C.T."/>
            <person name="Woodward J.E."/>
            <person name="May G.D."/>
            <person name="Brubaker C."/>
            <person name="Broadhvest J."/>
            <person name="Wilkins T.A."/>
        </authorList>
    </citation>
    <scope>NUCLEOTIDE SEQUENCE</scope>
    <source>
        <strain evidence="2">cv. AKA8401</strain>
    </source>
</reference>
<name>A0A0B0NRP1_GOSAR</name>